<dbReference type="InterPro" id="IPR050361">
    <property type="entry name" value="MPP/UQCRC_Complex"/>
</dbReference>
<evidence type="ECO:0000259" key="4">
    <source>
        <dbReference type="Pfam" id="PF05193"/>
    </source>
</evidence>
<gene>
    <name evidence="5" type="ORF">CO184_00400</name>
</gene>
<evidence type="ECO:0008006" key="7">
    <source>
        <dbReference type="Google" id="ProtNLM"/>
    </source>
</evidence>
<dbReference type="PANTHER" id="PTHR11851">
    <property type="entry name" value="METALLOPROTEASE"/>
    <property type="match status" value="1"/>
</dbReference>
<dbReference type="AlphaFoldDB" id="A0A2M7WV19"/>
<dbReference type="PROSITE" id="PS00143">
    <property type="entry name" value="INSULINASE"/>
    <property type="match status" value="1"/>
</dbReference>
<evidence type="ECO:0000256" key="2">
    <source>
        <dbReference type="RuleBase" id="RU004447"/>
    </source>
</evidence>
<dbReference type="Gene3D" id="3.30.830.10">
    <property type="entry name" value="Metalloenzyme, LuxS/M16 peptidase-like"/>
    <property type="match status" value="2"/>
</dbReference>
<comment type="caution">
    <text evidence="5">The sequence shown here is derived from an EMBL/GenBank/DDBJ whole genome shotgun (WGS) entry which is preliminary data.</text>
</comment>
<evidence type="ECO:0000313" key="5">
    <source>
        <dbReference type="EMBL" id="PJA34242.1"/>
    </source>
</evidence>
<name>A0A2M7WV19_9BACT</name>
<dbReference type="InterPro" id="IPR001431">
    <property type="entry name" value="Pept_M16_Zn_BS"/>
</dbReference>
<organism evidence="5 6">
    <name type="scientific">Candidatus Zambryskibacteria bacterium CG_4_9_14_3_um_filter_40_16</name>
    <dbReference type="NCBI Taxonomy" id="1975111"/>
    <lineage>
        <taxon>Bacteria</taxon>
        <taxon>Candidatus Zambryskiibacteriota</taxon>
    </lineage>
</organism>
<dbReference type="InterPro" id="IPR011765">
    <property type="entry name" value="Pept_M16_N"/>
</dbReference>
<feature type="domain" description="Peptidase M16 C-terminal" evidence="4">
    <location>
        <begin position="168"/>
        <end position="343"/>
    </location>
</feature>
<dbReference type="GO" id="GO:0004222">
    <property type="term" value="F:metalloendopeptidase activity"/>
    <property type="evidence" value="ECO:0007669"/>
    <property type="project" value="InterPro"/>
</dbReference>
<dbReference type="GO" id="GO:0006508">
    <property type="term" value="P:proteolysis"/>
    <property type="evidence" value="ECO:0007669"/>
    <property type="project" value="InterPro"/>
</dbReference>
<evidence type="ECO:0000259" key="3">
    <source>
        <dbReference type="Pfam" id="PF00675"/>
    </source>
</evidence>
<dbReference type="Pfam" id="PF00675">
    <property type="entry name" value="Peptidase_M16"/>
    <property type="match status" value="1"/>
</dbReference>
<dbReference type="EMBL" id="PFXE01000008">
    <property type="protein sequence ID" value="PJA34242.1"/>
    <property type="molecule type" value="Genomic_DNA"/>
</dbReference>
<dbReference type="InterPro" id="IPR007863">
    <property type="entry name" value="Peptidase_M16_C"/>
</dbReference>
<evidence type="ECO:0000313" key="6">
    <source>
        <dbReference type="Proteomes" id="UP000231487"/>
    </source>
</evidence>
<feature type="domain" description="Peptidase M16 N-terminal" evidence="3">
    <location>
        <begin position="15"/>
        <end position="160"/>
    </location>
</feature>
<protein>
    <recommendedName>
        <fullName evidence="7">Peptidase M16</fullName>
    </recommendedName>
</protein>
<comment type="similarity">
    <text evidence="1 2">Belongs to the peptidase M16 family.</text>
</comment>
<sequence length="422" mass="48311">MRFYKKILPNGLRVISVPLKESLTSTVLVMVEAGGKYEEKKEGGISHFLEHMIFKGTEKRKKSMDISLDFDKLGAQSNAMTSYEWTGYFAKAHNRHLGKLMEILSDMYINPTFPEVEIEKEKGVIIQEIKRDEDLPSRNVLRIFMELLYGDQPAGRSILGEEKMIKGVTRENFLNYRKRNYVSSATTVIVAGDIDYKKIESQVGHYFGSLPNTKKDNKPKVADGQKFPKILVKRKKTAQSHFILGFRAYPNKHPNIPTLKVLDAILSSGMSSRLWQKMREELGICYYVKSFLADYSDHGIFAVASGVDSKRVKVAINAVLDEFKKLKIKDVSSEELEKAKESLISNFFMENEKSDELAFYFGEQEIMKQKIKTPEEVEKEIRKVTPTQIRKVAKEIFNNKSLNLAIIGDIKDEKTLLKLLKV</sequence>
<dbReference type="Pfam" id="PF05193">
    <property type="entry name" value="Peptidase_M16_C"/>
    <property type="match status" value="1"/>
</dbReference>
<dbReference type="PANTHER" id="PTHR11851:SF49">
    <property type="entry name" value="MITOCHONDRIAL-PROCESSING PEPTIDASE SUBUNIT ALPHA"/>
    <property type="match status" value="1"/>
</dbReference>
<dbReference type="GO" id="GO:0046872">
    <property type="term" value="F:metal ion binding"/>
    <property type="evidence" value="ECO:0007669"/>
    <property type="project" value="InterPro"/>
</dbReference>
<accession>A0A2M7WV19</accession>
<dbReference type="SUPFAM" id="SSF63411">
    <property type="entry name" value="LuxS/MPP-like metallohydrolase"/>
    <property type="match status" value="2"/>
</dbReference>
<reference evidence="6" key="1">
    <citation type="submission" date="2017-09" db="EMBL/GenBank/DDBJ databases">
        <title>Depth-based differentiation of microbial function through sediment-hosted aquifers and enrichment of novel symbionts in the deep terrestrial subsurface.</title>
        <authorList>
            <person name="Probst A.J."/>
            <person name="Ladd B."/>
            <person name="Jarett J.K."/>
            <person name="Geller-Mcgrath D.E."/>
            <person name="Sieber C.M.K."/>
            <person name="Emerson J.B."/>
            <person name="Anantharaman K."/>
            <person name="Thomas B.C."/>
            <person name="Malmstrom R."/>
            <person name="Stieglmeier M."/>
            <person name="Klingl A."/>
            <person name="Woyke T."/>
            <person name="Ryan C.M."/>
            <person name="Banfield J.F."/>
        </authorList>
    </citation>
    <scope>NUCLEOTIDE SEQUENCE [LARGE SCALE GENOMIC DNA]</scope>
</reference>
<evidence type="ECO:0000256" key="1">
    <source>
        <dbReference type="ARBA" id="ARBA00007261"/>
    </source>
</evidence>
<proteinExistence type="inferred from homology"/>
<dbReference type="Proteomes" id="UP000231487">
    <property type="component" value="Unassembled WGS sequence"/>
</dbReference>
<dbReference type="InterPro" id="IPR011249">
    <property type="entry name" value="Metalloenz_LuxS/M16"/>
</dbReference>